<evidence type="ECO:0000313" key="2">
    <source>
        <dbReference type="Proteomes" id="UP000026961"/>
    </source>
</evidence>
<dbReference type="AlphaFoldDB" id="A0A0E0AT17"/>
<dbReference type="EnsemblPlants" id="OGLUM08G08920.1">
    <property type="protein sequence ID" value="OGLUM08G08920.1"/>
    <property type="gene ID" value="OGLUM08G08920"/>
</dbReference>
<protein>
    <submittedName>
        <fullName evidence="1">Uncharacterized protein</fullName>
    </submittedName>
</protein>
<dbReference type="Proteomes" id="UP000026961">
    <property type="component" value="Chromosome 8"/>
</dbReference>
<proteinExistence type="predicted"/>
<organism evidence="1">
    <name type="scientific">Oryza glumipatula</name>
    <dbReference type="NCBI Taxonomy" id="40148"/>
    <lineage>
        <taxon>Eukaryota</taxon>
        <taxon>Viridiplantae</taxon>
        <taxon>Streptophyta</taxon>
        <taxon>Embryophyta</taxon>
        <taxon>Tracheophyta</taxon>
        <taxon>Spermatophyta</taxon>
        <taxon>Magnoliopsida</taxon>
        <taxon>Liliopsida</taxon>
        <taxon>Poales</taxon>
        <taxon>Poaceae</taxon>
        <taxon>BOP clade</taxon>
        <taxon>Oryzoideae</taxon>
        <taxon>Oryzeae</taxon>
        <taxon>Oryzinae</taxon>
        <taxon>Oryza</taxon>
    </lineage>
</organism>
<reference evidence="1" key="1">
    <citation type="submission" date="2015-04" db="UniProtKB">
        <authorList>
            <consortium name="EnsemblPlants"/>
        </authorList>
    </citation>
    <scope>IDENTIFICATION</scope>
</reference>
<evidence type="ECO:0000313" key="1">
    <source>
        <dbReference type="EnsemblPlants" id="OGLUM08G08920.1"/>
    </source>
</evidence>
<keyword evidence="2" id="KW-1185">Reference proteome</keyword>
<reference evidence="1" key="2">
    <citation type="submission" date="2018-05" db="EMBL/GenBank/DDBJ databases">
        <title>OgluRS3 (Oryza glumaepatula Reference Sequence Version 3).</title>
        <authorList>
            <person name="Zhang J."/>
            <person name="Kudrna D."/>
            <person name="Lee S."/>
            <person name="Talag J."/>
            <person name="Welchert J."/>
            <person name="Wing R.A."/>
        </authorList>
    </citation>
    <scope>NUCLEOTIDE SEQUENCE [LARGE SCALE GENOMIC DNA]</scope>
</reference>
<accession>A0A0E0AT17</accession>
<dbReference type="Gramene" id="OGLUM08G08920.1">
    <property type="protein sequence ID" value="OGLUM08G08920.1"/>
    <property type="gene ID" value="OGLUM08G08920"/>
</dbReference>
<sequence length="94" mass="10285">MARPSQDLVSPVTLAISGVQAKKRAASCFFSSDRLHQLQLAVVMLVTVDINSYRAAMKRHANFGCANTVVGCDIQAKRRARKKGRKGNRILTGQ</sequence>
<dbReference type="HOGENOM" id="CLU_2389770_0_0_1"/>
<name>A0A0E0AT17_9ORYZ</name>